<evidence type="ECO:0000313" key="2">
    <source>
        <dbReference type="EMBL" id="EKM49703.1"/>
    </source>
</evidence>
<evidence type="ECO:0000256" key="1">
    <source>
        <dbReference type="SAM" id="MobiDB-lite"/>
    </source>
</evidence>
<dbReference type="OrthoDB" id="10652520at2759"/>
<dbReference type="GeneID" id="18919066"/>
<feature type="region of interest" description="Disordered" evidence="1">
    <location>
        <begin position="91"/>
        <end position="140"/>
    </location>
</feature>
<dbReference type="KEGG" id="pco:PHACADRAFT_265284"/>
<dbReference type="InParanoid" id="K5VEW2"/>
<keyword evidence="3" id="KW-1185">Reference proteome</keyword>
<gene>
    <name evidence="2" type="ORF">PHACADRAFT_265284</name>
</gene>
<evidence type="ECO:0000313" key="3">
    <source>
        <dbReference type="Proteomes" id="UP000008370"/>
    </source>
</evidence>
<name>K5VEW2_PHACS</name>
<dbReference type="Proteomes" id="UP000008370">
    <property type="component" value="Unassembled WGS sequence"/>
</dbReference>
<organism evidence="2 3">
    <name type="scientific">Phanerochaete carnosa (strain HHB-10118-sp)</name>
    <name type="common">White-rot fungus</name>
    <name type="synonym">Peniophora carnosa</name>
    <dbReference type="NCBI Taxonomy" id="650164"/>
    <lineage>
        <taxon>Eukaryota</taxon>
        <taxon>Fungi</taxon>
        <taxon>Dikarya</taxon>
        <taxon>Basidiomycota</taxon>
        <taxon>Agaricomycotina</taxon>
        <taxon>Agaricomycetes</taxon>
        <taxon>Polyporales</taxon>
        <taxon>Phanerochaetaceae</taxon>
        <taxon>Phanerochaete</taxon>
    </lineage>
</organism>
<sequence length="302" mass="33038">MKSEDTLALLDLLETSVSIVIGIVEWSRQAAWLYDHVEAGQALGDQCSPLHRWLMCQSVPNDITAEFLGCPCLTHENRLLSINMHLPPLAHNTSDLPSPPSSLHTPTSPRSPGSSCANDSLSPLHPNQTSPSRKRSVDTRTPCSVVFATQNMRRSSKRSHSQECHIFLDTSADTIVDNSILAFPEGKEQAASWEGEEDADKDASEGCSSIVVDDDFATLVGSDDGYDLDLEKHGYDYCSSTFSVDDEPASDEDGTSAEPSPSSLHDKPYTPTSYAFGGIEISTKLPLWSRFFKLVLPFWSSL</sequence>
<accession>K5VEW2</accession>
<proteinExistence type="predicted"/>
<feature type="compositionally biased region" description="Polar residues" evidence="1">
    <location>
        <begin position="113"/>
        <end position="131"/>
    </location>
</feature>
<reference evidence="2 3" key="1">
    <citation type="journal article" date="2012" name="BMC Genomics">
        <title>Comparative genomics of the white-rot fungi, Phanerochaete carnosa and P. chrysosporium, to elucidate the genetic basis of the distinct wood types they colonize.</title>
        <authorList>
            <person name="Suzuki H."/>
            <person name="MacDonald J."/>
            <person name="Syed K."/>
            <person name="Salamov A."/>
            <person name="Hori C."/>
            <person name="Aerts A."/>
            <person name="Henrissat B."/>
            <person name="Wiebenga A."/>
            <person name="vanKuyk P.A."/>
            <person name="Barry K."/>
            <person name="Lindquist E."/>
            <person name="LaButti K."/>
            <person name="Lapidus A."/>
            <person name="Lucas S."/>
            <person name="Coutinho P."/>
            <person name="Gong Y."/>
            <person name="Samejima M."/>
            <person name="Mahadevan R."/>
            <person name="Abou-Zaid M."/>
            <person name="de Vries R.P."/>
            <person name="Igarashi K."/>
            <person name="Yadav J.S."/>
            <person name="Grigoriev I.V."/>
            <person name="Master E.R."/>
        </authorList>
    </citation>
    <scope>NUCLEOTIDE SEQUENCE [LARGE SCALE GENOMIC DNA]</scope>
    <source>
        <strain evidence="2 3">HHB-10118-sp</strain>
    </source>
</reference>
<feature type="region of interest" description="Disordered" evidence="1">
    <location>
        <begin position="245"/>
        <end position="269"/>
    </location>
</feature>
<feature type="compositionally biased region" description="Acidic residues" evidence="1">
    <location>
        <begin position="245"/>
        <end position="255"/>
    </location>
</feature>
<dbReference type="AlphaFoldDB" id="K5VEW2"/>
<protein>
    <submittedName>
        <fullName evidence="2">Uncharacterized protein</fullName>
    </submittedName>
</protein>
<dbReference type="EMBL" id="JH930480">
    <property type="protein sequence ID" value="EKM49703.1"/>
    <property type="molecule type" value="Genomic_DNA"/>
</dbReference>
<dbReference type="RefSeq" id="XP_007401760.1">
    <property type="nucleotide sequence ID" value="XM_007401698.1"/>
</dbReference>
<feature type="compositionally biased region" description="Low complexity" evidence="1">
    <location>
        <begin position="93"/>
        <end position="112"/>
    </location>
</feature>
<dbReference type="HOGENOM" id="CLU_921680_0_0_1"/>